<dbReference type="InterPro" id="IPR036457">
    <property type="entry name" value="PPM-type-like_dom_sf"/>
</dbReference>
<dbReference type="SMART" id="SM00369">
    <property type="entry name" value="LRR_TYP"/>
    <property type="match status" value="10"/>
</dbReference>
<dbReference type="RefSeq" id="XP_040631373.1">
    <property type="nucleotide sequence ID" value="XM_040775751.1"/>
</dbReference>
<dbReference type="InterPro" id="IPR003591">
    <property type="entry name" value="Leu-rich_rpt_typical-subtyp"/>
</dbReference>
<evidence type="ECO:0000259" key="15">
    <source>
        <dbReference type="PROSITE" id="PS50200"/>
    </source>
</evidence>
<dbReference type="PROSITE" id="PS51450">
    <property type="entry name" value="LRR"/>
    <property type="match status" value="4"/>
</dbReference>
<dbReference type="CDD" id="cd17214">
    <property type="entry name" value="RA_CYR1_like"/>
    <property type="match status" value="1"/>
</dbReference>
<evidence type="ECO:0000256" key="5">
    <source>
        <dbReference type="ARBA" id="ARBA00022614"/>
    </source>
</evidence>
<comment type="similarity">
    <text evidence="2">Belongs to the adenylyl cyclase class-3 family.</text>
</comment>
<dbReference type="GO" id="GO:0005737">
    <property type="term" value="C:cytoplasm"/>
    <property type="evidence" value="ECO:0007669"/>
    <property type="project" value="TreeGrafter"/>
</dbReference>
<keyword evidence="9" id="KW-0115">cAMP biosynthesis</keyword>
<feature type="region of interest" description="Disordered" evidence="13">
    <location>
        <begin position="1360"/>
        <end position="1383"/>
    </location>
</feature>
<evidence type="ECO:0000256" key="1">
    <source>
        <dbReference type="ARBA" id="ARBA00001593"/>
    </source>
</evidence>
<dbReference type="Gene3D" id="3.80.10.10">
    <property type="entry name" value="Ribonuclease Inhibitor"/>
    <property type="match status" value="4"/>
</dbReference>
<feature type="domain" description="Ras-associating" evidence="15">
    <location>
        <begin position="122"/>
        <end position="227"/>
    </location>
</feature>
<feature type="region of interest" description="Disordered" evidence="13">
    <location>
        <begin position="1"/>
        <end position="104"/>
    </location>
</feature>
<dbReference type="Pfam" id="PF00481">
    <property type="entry name" value="PP2C"/>
    <property type="match status" value="1"/>
</dbReference>
<keyword evidence="5" id="KW-0433">Leucine-rich repeat</keyword>
<dbReference type="SMART" id="SM00364">
    <property type="entry name" value="LRR_BAC"/>
    <property type="match status" value="7"/>
</dbReference>
<evidence type="ECO:0000259" key="14">
    <source>
        <dbReference type="PROSITE" id="PS50125"/>
    </source>
</evidence>
<dbReference type="InterPro" id="IPR001932">
    <property type="entry name" value="PPM-type_phosphatase-like_dom"/>
</dbReference>
<evidence type="ECO:0000256" key="13">
    <source>
        <dbReference type="SAM" id="MobiDB-lite"/>
    </source>
</evidence>
<dbReference type="PROSITE" id="PS50200">
    <property type="entry name" value="RA"/>
    <property type="match status" value="1"/>
</dbReference>
<evidence type="ECO:0000256" key="8">
    <source>
        <dbReference type="ARBA" id="ARBA00022842"/>
    </source>
</evidence>
<accession>M5G6Z3</accession>
<gene>
    <name evidence="17" type="ORF">DACRYDRAFT_64262</name>
</gene>
<dbReference type="SUPFAM" id="SSF52047">
    <property type="entry name" value="RNI-like"/>
    <property type="match status" value="1"/>
</dbReference>
<dbReference type="Pfam" id="PF00211">
    <property type="entry name" value="Guanylate_cyc"/>
    <property type="match status" value="1"/>
</dbReference>
<keyword evidence="7" id="KW-0677">Repeat</keyword>
<evidence type="ECO:0000313" key="18">
    <source>
        <dbReference type="Proteomes" id="UP000030653"/>
    </source>
</evidence>
<dbReference type="GeneID" id="63690813"/>
<dbReference type="OrthoDB" id="2021138at2759"/>
<dbReference type="PROSITE" id="PS50125">
    <property type="entry name" value="GUANYLATE_CYCLASE_2"/>
    <property type="match status" value="1"/>
</dbReference>
<evidence type="ECO:0000256" key="10">
    <source>
        <dbReference type="ARBA" id="ARBA00023239"/>
    </source>
</evidence>
<keyword evidence="6" id="KW-0479">Metal-binding</keyword>
<dbReference type="SUPFAM" id="SSF52058">
    <property type="entry name" value="L domain-like"/>
    <property type="match status" value="1"/>
</dbReference>
<dbReference type="InterPro" id="IPR032675">
    <property type="entry name" value="LRR_dom_sf"/>
</dbReference>
<name>M5G6Z3_DACPD</name>
<dbReference type="Pfam" id="PF23010">
    <property type="entry name" value="RA_3"/>
    <property type="match status" value="1"/>
</dbReference>
<proteinExistence type="inferred from homology"/>
<feature type="compositionally biased region" description="Acidic residues" evidence="13">
    <location>
        <begin position="81"/>
        <end position="95"/>
    </location>
</feature>
<sequence length="1509" mass="168831">MSFGAVGDEPPRSSVDTLATGAEAGPTDDMPGRLSITTESSAAQGRPSLVRQQSQAPGTEWEVPDSWAVMTEEALAKEEGLESEAEESDEEEDSGEAGIEPVENDFTWDERDGKNWMEEVEDKYVLRVYRPNGSWHVVSCPLTATAYDIRQSMVTRFGLENEGMIGRYRFFIVEKGRERMLMKKEKPLVILRRRLLTAGYTKLDKLKAQGGRELQHLCSFVLQMSDLHGLTQEYDGMFDHMQGDVKLDELNLQTIPAQLHKVAPHLERLSLRHNPITDLPKDFCMATTHLRELNLSRTALKRLPAAISFCTSLTLLDASYNRITTVNMNYGGLQNLVHLKVLKLHANLLTDLSSSICDLPVEELRLDMNRLTHVPSVVCRLHLLKQLVLADNDIKKLPAGIGALTQLEMLVLARNDLQELPNELRYLASLRTLDIARNQIKDISVISALPALYTLEAAYNDVNIIPERLPKKLKVLNLQANTFTRFNPSPKSSTNRGILRRLDLSHTKLSSLQLDFGVYPDLEELILDDSRIGELPPTVTKLKKLARLSACNASLKHLPDTLGDMERLSILLVHSNDLTAIPETIWMCSHLVVFNASSNKLTGFPTSPSGGEPPLVKVLKELYLANNFCDDSVLLPISMLTHLRILNLSYNPLRGIPDETLSHLTHLEALFLSATELMAVRAEVLPPTGAIRRLYLNGNYLQSLPLQIVKYEHMQVLDVGNNLLNYNINNTGYDYQWIWNQKLKMLNLSGNKLLKIDKPPSNRHRPGINAADFRVLRQLELLGLIDVTLAVTYLPEESARCRIRTTASSLNGMRYDVSDAIDEDLIGSFDMVVPKYRGRADECLFGIFTREQPLTSAKPEENSLTRFVVTHFPAEFERQLDSVQRHPELGEVEDAIRRTFVRLNKTFYANVVNMNSMDIPIKASTRLESGDPVVQHPELQNVACGCVAYLSGRTLYIAHVGNVEALLGRVGERLDLVTRAHVTTDTRERERIKTSEARIAPQGILRGESRVPRAFGFFSKFPVINSSPDIRKIQLSPDHQFIIIGNAEFWSYVKKDVAAKIVRNHHQRYDGMSAAQALRDLALGHGASSRLQVMVVMLSDLFPSHMDMANLRRTGGSTMTLFPRDKAQDGAPTGNVVLVFTDVRNSTALWERLSESMHHSLDIHNKCMRRMIRLCGGYEVKTEGDAFMIAFPSLLGAVRCCLEVQVQLLLEDWPADLLACKDGKDELDENGELIERGISVRMGIHLGIPWWHPDPTTGRMDYFGPVVNRAARVAAAAKGGYIMLSGDATDRLQPLLEDDTITATNGGKAALSQDDQRHLEVIKELLPVLISVGKTDLKGIEQPEWLTLLFPKRLVGRTRLDKSQSPESGVPGSTADADPHGPGMSREGLVSLALVCRRLEALDSGQIFRLLDEAVRDPAKQSNEKGQNVIYGRQEELLSRIGYNGSVQVDQVLETLINRVEHYISRLRLKNAFDRPEVRKVMLDSGFAASELLHLFRDATVSLPGDVMH</sequence>
<dbReference type="PROSITE" id="PS51746">
    <property type="entry name" value="PPM_2"/>
    <property type="match status" value="1"/>
</dbReference>
<dbReference type="PANTHER" id="PTHR48051">
    <property type="match status" value="1"/>
</dbReference>
<organism evidence="17 18">
    <name type="scientific">Dacryopinax primogenitus (strain DJM 731)</name>
    <name type="common">Brown rot fungus</name>
    <dbReference type="NCBI Taxonomy" id="1858805"/>
    <lineage>
        <taxon>Eukaryota</taxon>
        <taxon>Fungi</taxon>
        <taxon>Dikarya</taxon>
        <taxon>Basidiomycota</taxon>
        <taxon>Agaricomycotina</taxon>
        <taxon>Dacrymycetes</taxon>
        <taxon>Dacrymycetales</taxon>
        <taxon>Dacrymycetaceae</taxon>
        <taxon>Dacryopinax</taxon>
    </lineage>
</organism>
<evidence type="ECO:0000256" key="9">
    <source>
        <dbReference type="ARBA" id="ARBA00022998"/>
    </source>
</evidence>
<dbReference type="Pfam" id="PF23598">
    <property type="entry name" value="LRR_14"/>
    <property type="match status" value="1"/>
</dbReference>
<dbReference type="SUPFAM" id="SSF81606">
    <property type="entry name" value="PP2C-like"/>
    <property type="match status" value="1"/>
</dbReference>
<evidence type="ECO:0000313" key="17">
    <source>
        <dbReference type="EMBL" id="EJU04479.1"/>
    </source>
</evidence>
<dbReference type="InterPro" id="IPR050216">
    <property type="entry name" value="LRR_domain-containing"/>
</dbReference>
<dbReference type="HOGENOM" id="CLU_000430_4_1_1"/>
<evidence type="ECO:0000256" key="2">
    <source>
        <dbReference type="ARBA" id="ARBA00005381"/>
    </source>
</evidence>
<keyword evidence="18" id="KW-1185">Reference proteome</keyword>
<dbReference type="InterPro" id="IPR055414">
    <property type="entry name" value="LRR_R13L4/SHOC2-like"/>
</dbReference>
<dbReference type="Gene3D" id="3.60.40.10">
    <property type="entry name" value="PPM-type phosphatase domain"/>
    <property type="match status" value="1"/>
</dbReference>
<dbReference type="OMA" id="QQVGYEE"/>
<evidence type="ECO:0000259" key="16">
    <source>
        <dbReference type="PROSITE" id="PS51746"/>
    </source>
</evidence>
<dbReference type="GO" id="GO:0046872">
    <property type="term" value="F:metal ion binding"/>
    <property type="evidence" value="ECO:0007669"/>
    <property type="project" value="UniProtKB-KW"/>
</dbReference>
<dbReference type="Proteomes" id="UP000030653">
    <property type="component" value="Unassembled WGS sequence"/>
</dbReference>
<evidence type="ECO:0000256" key="3">
    <source>
        <dbReference type="ARBA" id="ARBA00012201"/>
    </source>
</evidence>
<dbReference type="SUPFAM" id="SSF55073">
    <property type="entry name" value="Nucleotide cyclase"/>
    <property type="match status" value="1"/>
</dbReference>
<keyword evidence="8" id="KW-0460">Magnesium</keyword>
<reference evidence="17 18" key="1">
    <citation type="journal article" date="2012" name="Science">
        <title>The Paleozoic origin of enzymatic lignin decomposition reconstructed from 31 fungal genomes.</title>
        <authorList>
            <person name="Floudas D."/>
            <person name="Binder M."/>
            <person name="Riley R."/>
            <person name="Barry K."/>
            <person name="Blanchette R.A."/>
            <person name="Henrissat B."/>
            <person name="Martinez A.T."/>
            <person name="Otillar R."/>
            <person name="Spatafora J.W."/>
            <person name="Yadav J.S."/>
            <person name="Aerts A."/>
            <person name="Benoit I."/>
            <person name="Boyd A."/>
            <person name="Carlson A."/>
            <person name="Copeland A."/>
            <person name="Coutinho P.M."/>
            <person name="de Vries R.P."/>
            <person name="Ferreira P."/>
            <person name="Findley K."/>
            <person name="Foster B."/>
            <person name="Gaskell J."/>
            <person name="Glotzer D."/>
            <person name="Gorecki P."/>
            <person name="Heitman J."/>
            <person name="Hesse C."/>
            <person name="Hori C."/>
            <person name="Igarashi K."/>
            <person name="Jurgens J.A."/>
            <person name="Kallen N."/>
            <person name="Kersten P."/>
            <person name="Kohler A."/>
            <person name="Kuees U."/>
            <person name="Kumar T.K.A."/>
            <person name="Kuo A."/>
            <person name="LaButti K."/>
            <person name="Larrondo L.F."/>
            <person name="Lindquist E."/>
            <person name="Ling A."/>
            <person name="Lombard V."/>
            <person name="Lucas S."/>
            <person name="Lundell T."/>
            <person name="Martin R."/>
            <person name="McLaughlin D.J."/>
            <person name="Morgenstern I."/>
            <person name="Morin E."/>
            <person name="Murat C."/>
            <person name="Nagy L.G."/>
            <person name="Nolan M."/>
            <person name="Ohm R.A."/>
            <person name="Patyshakuliyeva A."/>
            <person name="Rokas A."/>
            <person name="Ruiz-Duenas F.J."/>
            <person name="Sabat G."/>
            <person name="Salamov A."/>
            <person name="Samejima M."/>
            <person name="Schmutz J."/>
            <person name="Slot J.C."/>
            <person name="St John F."/>
            <person name="Stenlid J."/>
            <person name="Sun H."/>
            <person name="Sun S."/>
            <person name="Syed K."/>
            <person name="Tsang A."/>
            <person name="Wiebenga A."/>
            <person name="Young D."/>
            <person name="Pisabarro A."/>
            <person name="Eastwood D.C."/>
            <person name="Martin F."/>
            <person name="Cullen D."/>
            <person name="Grigoriev I.V."/>
            <person name="Hibbett D.S."/>
        </authorList>
    </citation>
    <scope>NUCLEOTIDE SEQUENCE [LARGE SCALE GENOMIC DNA]</scope>
    <source>
        <strain evidence="17 18">DJM-731 SS1</strain>
    </source>
</reference>
<feature type="domain" description="Guanylate cyclase" evidence="14">
    <location>
        <begin position="1137"/>
        <end position="1274"/>
    </location>
</feature>
<dbReference type="EC" id="4.6.1.1" evidence="3"/>
<evidence type="ECO:0000256" key="6">
    <source>
        <dbReference type="ARBA" id="ARBA00022723"/>
    </source>
</evidence>
<dbReference type="InterPro" id="IPR001054">
    <property type="entry name" value="A/G_cyclase"/>
</dbReference>
<dbReference type="GO" id="GO:0006171">
    <property type="term" value="P:cAMP biosynthetic process"/>
    <property type="evidence" value="ECO:0007669"/>
    <property type="project" value="UniProtKB-KW"/>
</dbReference>
<dbReference type="GO" id="GO:0035556">
    <property type="term" value="P:intracellular signal transduction"/>
    <property type="evidence" value="ECO:0007669"/>
    <property type="project" value="InterPro"/>
</dbReference>
<dbReference type="STRING" id="1858805.M5G6Z3"/>
<dbReference type="InterPro" id="IPR029787">
    <property type="entry name" value="Nucleotide_cyclase"/>
</dbReference>
<dbReference type="Pfam" id="PF00560">
    <property type="entry name" value="LRR_1"/>
    <property type="match status" value="1"/>
</dbReference>
<protein>
    <recommendedName>
        <fullName evidence="4">Adenylate cyclase</fullName>
        <ecNumber evidence="3">4.6.1.1</ecNumber>
    </recommendedName>
    <alternativeName>
        <fullName evidence="11">ATP pyrophosphate-lyase</fullName>
    </alternativeName>
    <alternativeName>
        <fullName evidence="12">Adenylyl cyclase</fullName>
    </alternativeName>
</protein>
<dbReference type="SMART" id="SM00332">
    <property type="entry name" value="PP2Cc"/>
    <property type="match status" value="1"/>
</dbReference>
<dbReference type="SMART" id="SM00044">
    <property type="entry name" value="CYCc"/>
    <property type="match status" value="1"/>
</dbReference>
<dbReference type="InterPro" id="IPR055071">
    <property type="entry name" value="RA_PHLPP-like"/>
</dbReference>
<dbReference type="PANTHER" id="PTHR48051:SF54">
    <property type="entry name" value="LEUCINE-RICH REPEAT-CONTAINING PROTEIN"/>
    <property type="match status" value="1"/>
</dbReference>
<dbReference type="CDD" id="cd00143">
    <property type="entry name" value="PP2Cc"/>
    <property type="match status" value="1"/>
</dbReference>
<evidence type="ECO:0000256" key="12">
    <source>
        <dbReference type="ARBA" id="ARBA00032637"/>
    </source>
</evidence>
<evidence type="ECO:0000256" key="4">
    <source>
        <dbReference type="ARBA" id="ARBA00021420"/>
    </source>
</evidence>
<evidence type="ECO:0000256" key="7">
    <source>
        <dbReference type="ARBA" id="ARBA00022737"/>
    </source>
</evidence>
<dbReference type="GO" id="GO:0004016">
    <property type="term" value="F:adenylate cyclase activity"/>
    <property type="evidence" value="ECO:0007669"/>
    <property type="project" value="UniProtKB-EC"/>
</dbReference>
<evidence type="ECO:0000256" key="11">
    <source>
        <dbReference type="ARBA" id="ARBA00032597"/>
    </source>
</evidence>
<dbReference type="Gene3D" id="3.30.70.1230">
    <property type="entry name" value="Nucleotide cyclase"/>
    <property type="match status" value="1"/>
</dbReference>
<dbReference type="InterPro" id="IPR000159">
    <property type="entry name" value="RA_dom"/>
</dbReference>
<comment type="catalytic activity">
    <reaction evidence="1">
        <text>ATP = 3',5'-cyclic AMP + diphosphate</text>
        <dbReference type="Rhea" id="RHEA:15389"/>
        <dbReference type="ChEBI" id="CHEBI:30616"/>
        <dbReference type="ChEBI" id="CHEBI:33019"/>
        <dbReference type="ChEBI" id="CHEBI:58165"/>
        <dbReference type="EC" id="4.6.1.1"/>
    </reaction>
</comment>
<dbReference type="InterPro" id="IPR001611">
    <property type="entry name" value="Leu-rich_rpt"/>
</dbReference>
<dbReference type="EMBL" id="JH795858">
    <property type="protein sequence ID" value="EJU04479.1"/>
    <property type="molecule type" value="Genomic_DNA"/>
</dbReference>
<feature type="domain" description="PPM-type phosphatase" evidence="16">
    <location>
        <begin position="804"/>
        <end position="1098"/>
    </location>
</feature>
<keyword evidence="10" id="KW-0456">Lyase</keyword>